<dbReference type="RefSeq" id="WP_017747817.1">
    <property type="nucleotide sequence ID" value="NZ_KQ976354.1"/>
</dbReference>
<gene>
    <name evidence="2" type="ORF">WA1_06880</name>
</gene>
<keyword evidence="1" id="KW-1133">Transmembrane helix</keyword>
<proteinExistence type="predicted"/>
<keyword evidence="1" id="KW-0812">Transmembrane</keyword>
<feature type="transmembrane region" description="Helical" evidence="1">
    <location>
        <begin position="27"/>
        <end position="44"/>
    </location>
</feature>
<dbReference type="OrthoDB" id="426670at2"/>
<dbReference type="EMBL" id="ANNX02000051">
    <property type="protein sequence ID" value="KYC35541.1"/>
    <property type="molecule type" value="Genomic_DNA"/>
</dbReference>
<feature type="transmembrane region" description="Helical" evidence="1">
    <location>
        <begin position="50"/>
        <end position="69"/>
    </location>
</feature>
<keyword evidence="3" id="KW-1185">Reference proteome</keyword>
<evidence type="ECO:0000313" key="2">
    <source>
        <dbReference type="EMBL" id="KYC35541.1"/>
    </source>
</evidence>
<reference evidence="2 3" key="1">
    <citation type="journal article" date="2013" name="Genome Biol. Evol.">
        <title>Genomes of Stigonematalean cyanobacteria (subsection V) and the evolution of oxygenic photosynthesis from prokaryotes to plastids.</title>
        <authorList>
            <person name="Dagan T."/>
            <person name="Roettger M."/>
            <person name="Stucken K."/>
            <person name="Landan G."/>
            <person name="Koch R."/>
            <person name="Major P."/>
            <person name="Gould S.B."/>
            <person name="Goremykin V.V."/>
            <person name="Rippka R."/>
            <person name="Tandeau de Marsac N."/>
            <person name="Gugger M."/>
            <person name="Lockhart P.J."/>
            <person name="Allen J.F."/>
            <person name="Brune I."/>
            <person name="Maus I."/>
            <person name="Puhler A."/>
            <person name="Martin W.F."/>
        </authorList>
    </citation>
    <scope>NUCLEOTIDE SEQUENCE [LARGE SCALE GENOMIC DNA]</scope>
    <source>
        <strain evidence="2 3">PCC 7110</strain>
    </source>
</reference>
<evidence type="ECO:0008006" key="4">
    <source>
        <dbReference type="Google" id="ProtNLM"/>
    </source>
</evidence>
<sequence>MTGILLFIIGLGICFLGLRTKDEINRIAALVAGAIALVWGFALTPLSFQLLIEIVSVFAAFLVCMRCLGCGSSR</sequence>
<organism evidence="2 3">
    <name type="scientific">Scytonema hofmannii PCC 7110</name>
    <dbReference type="NCBI Taxonomy" id="128403"/>
    <lineage>
        <taxon>Bacteria</taxon>
        <taxon>Bacillati</taxon>
        <taxon>Cyanobacteriota</taxon>
        <taxon>Cyanophyceae</taxon>
        <taxon>Nostocales</taxon>
        <taxon>Scytonemataceae</taxon>
        <taxon>Scytonema</taxon>
    </lineage>
</organism>
<evidence type="ECO:0000256" key="1">
    <source>
        <dbReference type="SAM" id="Phobius"/>
    </source>
</evidence>
<keyword evidence="1" id="KW-0472">Membrane</keyword>
<accession>A0A139WSY5</accession>
<name>A0A139WSY5_9CYAN</name>
<comment type="caution">
    <text evidence="2">The sequence shown here is derived from an EMBL/GenBank/DDBJ whole genome shotgun (WGS) entry which is preliminary data.</text>
</comment>
<dbReference type="AlphaFoldDB" id="A0A139WSY5"/>
<evidence type="ECO:0000313" key="3">
    <source>
        <dbReference type="Proteomes" id="UP000076925"/>
    </source>
</evidence>
<dbReference type="Proteomes" id="UP000076925">
    <property type="component" value="Unassembled WGS sequence"/>
</dbReference>
<protein>
    <recommendedName>
        <fullName evidence="4">Amino acid transporter</fullName>
    </recommendedName>
</protein>